<accession>A0A0D0KHE0</accession>
<reference evidence="2 3" key="1">
    <citation type="submission" date="2014-12" db="EMBL/GenBank/DDBJ databases">
        <title>16Stimator: statistical estimation of ribosomal gene copy numbers from draft genome assemblies.</title>
        <authorList>
            <person name="Perisin M.A."/>
            <person name="Vetter M."/>
            <person name="Gilbert J.A."/>
            <person name="Bergelson J."/>
        </authorList>
    </citation>
    <scope>NUCLEOTIDE SEQUENCE [LARGE SCALE GENOMIC DNA]</scope>
    <source>
        <strain evidence="2 3">MEJ086</strain>
    </source>
</reference>
<feature type="region of interest" description="Disordered" evidence="1">
    <location>
        <begin position="308"/>
        <end position="331"/>
    </location>
</feature>
<dbReference type="Proteomes" id="UP000032068">
    <property type="component" value="Unassembled WGS sequence"/>
</dbReference>
<gene>
    <name evidence="2" type="ORF">RU08_14795</name>
</gene>
<name>A0A0D0KHE0_9PSED</name>
<dbReference type="EMBL" id="JXQW01000039">
    <property type="protein sequence ID" value="KIP98739.1"/>
    <property type="molecule type" value="Genomic_DNA"/>
</dbReference>
<organism evidence="2 3">
    <name type="scientific">Pseudomonas fulva</name>
    <dbReference type="NCBI Taxonomy" id="47880"/>
    <lineage>
        <taxon>Bacteria</taxon>
        <taxon>Pseudomonadati</taxon>
        <taxon>Pseudomonadota</taxon>
        <taxon>Gammaproteobacteria</taxon>
        <taxon>Pseudomonadales</taxon>
        <taxon>Pseudomonadaceae</taxon>
        <taxon>Pseudomonas</taxon>
    </lineage>
</organism>
<evidence type="ECO:0000313" key="2">
    <source>
        <dbReference type="EMBL" id="KIP98739.1"/>
    </source>
</evidence>
<evidence type="ECO:0000256" key="1">
    <source>
        <dbReference type="SAM" id="MobiDB-lite"/>
    </source>
</evidence>
<sequence>MLQGLMSFGRGAGVSTDDQAGALRAIQQSLSKGQLYSEEMRQQLAERLPGAWSAAAEAWSRQTKSGLTGDKASLRFSKDMEDRKIAGKPLVEFWKQFGQVLQERSNAGGRLDEVRQSADASKARLQNMELERSIRTAEFNDGALKQSSVELYQAKERLQVSLEKLIPGFSTLESASLRLETRFVDGSTRMVAWIEKLQSKINELTGDPKAIQYLDQLGAKFDQLTTHLEPLLTLLTNVTTFMGSVAFEKIGESFDTFLTRMDEVWTRLDPILAAVPDAFDAIVRRIEDNVNRLFRMFGLEREWQQHKASRKDGYTGRPFDAQPPLPLREPSPLIPKFTPSMLDTLATNPAQAMQQLIDSSTTNMNSITTNQFHVAVNAAGVNASEIADQLQDRLGRMAIDAARYHMDKTFSVAKVNMLEAKR</sequence>
<protein>
    <submittedName>
        <fullName evidence="2">Uncharacterized protein</fullName>
    </submittedName>
</protein>
<evidence type="ECO:0000313" key="3">
    <source>
        <dbReference type="Proteomes" id="UP000032068"/>
    </source>
</evidence>
<dbReference type="NCBIfam" id="TIGR02675">
    <property type="entry name" value="tape_meas_nterm"/>
    <property type="match status" value="1"/>
</dbReference>
<comment type="caution">
    <text evidence="2">The sequence shown here is derived from an EMBL/GenBank/DDBJ whole genome shotgun (WGS) entry which is preliminary data.</text>
</comment>
<feature type="compositionally biased region" description="Pro residues" evidence="1">
    <location>
        <begin position="321"/>
        <end position="331"/>
    </location>
</feature>
<proteinExistence type="predicted"/>
<dbReference type="AlphaFoldDB" id="A0A0D0KHE0"/>
<dbReference type="InterPro" id="IPR013491">
    <property type="entry name" value="Tape_meas_N"/>
</dbReference>